<dbReference type="Pfam" id="PF20510">
    <property type="entry name" value="HgmA_N"/>
    <property type="match status" value="1"/>
</dbReference>
<proteinExistence type="inferred from homology"/>
<dbReference type="InterPro" id="IPR005708">
    <property type="entry name" value="Homogentis_dOase"/>
</dbReference>
<comment type="cofactor">
    <cofactor evidence="1 12">
        <name>Fe cation</name>
        <dbReference type="ChEBI" id="CHEBI:24875"/>
    </cofactor>
</comment>
<dbReference type="CDD" id="cd07000">
    <property type="entry name" value="cupin_HGO_N"/>
    <property type="match status" value="1"/>
</dbReference>
<feature type="binding site" evidence="12">
    <location>
        <position position="337"/>
    </location>
    <ligand>
        <name>Fe cation</name>
        <dbReference type="ChEBI" id="CHEBI:24875"/>
    </ligand>
</feature>
<keyword evidence="10" id="KW-0585">Phenylalanine catabolism</keyword>
<feature type="compositionally biased region" description="Basic and acidic residues" evidence="13">
    <location>
        <begin position="1"/>
        <end position="10"/>
    </location>
</feature>
<evidence type="ECO:0000259" key="15">
    <source>
        <dbReference type="Pfam" id="PF20510"/>
    </source>
</evidence>
<evidence type="ECO:0000256" key="12">
    <source>
        <dbReference type="PIRSR" id="PIRSR605708-2"/>
    </source>
</evidence>
<keyword evidence="17" id="KW-1185">Reference proteome</keyword>
<dbReference type="GO" id="GO:0006559">
    <property type="term" value="P:L-phenylalanine catabolic process"/>
    <property type="evidence" value="ECO:0007669"/>
    <property type="project" value="UniProtKB-UniPathway"/>
</dbReference>
<evidence type="ECO:0000256" key="9">
    <source>
        <dbReference type="ARBA" id="ARBA00023004"/>
    </source>
</evidence>
<reference evidence="17" key="1">
    <citation type="journal article" date="2018" name="Nat. Microbiol.">
        <title>Leveraging single-cell genomics to expand the fungal tree of life.</title>
        <authorList>
            <person name="Ahrendt S.R."/>
            <person name="Quandt C.A."/>
            <person name="Ciobanu D."/>
            <person name="Clum A."/>
            <person name="Salamov A."/>
            <person name="Andreopoulos B."/>
            <person name="Cheng J.F."/>
            <person name="Woyke T."/>
            <person name="Pelin A."/>
            <person name="Henrissat B."/>
            <person name="Reynolds N.K."/>
            <person name="Benny G.L."/>
            <person name="Smith M.E."/>
            <person name="James T.Y."/>
            <person name="Grigoriev I.V."/>
        </authorList>
    </citation>
    <scope>NUCLEOTIDE SEQUENCE [LARGE SCALE GENOMIC DNA]</scope>
    <source>
        <strain evidence="17">ATCC 52028</strain>
    </source>
</reference>
<evidence type="ECO:0000256" key="1">
    <source>
        <dbReference type="ARBA" id="ARBA00001962"/>
    </source>
</evidence>
<feature type="domain" description="Homogentisate 1,2-dioxygenase N-terminal" evidence="15">
    <location>
        <begin position="1"/>
        <end position="275"/>
    </location>
</feature>
<dbReference type="PANTHER" id="PTHR11056">
    <property type="entry name" value="HOMOGENTISATE 1,2-DIOXYGENASE"/>
    <property type="match status" value="1"/>
</dbReference>
<sequence>MAGFDNEHQTEALPGALPQGQNNPQQCPYGLYAEQLSGTAFTAPRAANQRTWFYRIRPSVCHQPFVRLDTPRVLRNFDVMHANAACEATPNQLRWSPFEVPAADAAPVDFVQGLHTVAGTGDPALRQGLAIYVYALNAPMRDKAFYNADADFLIVLQQGRLRIQTEMGMIQAEPHEIVVIPKGIRYAVTPLDGPSRGYILETFSGHWELPELGPIGANGLAHPRDFLYPTAHYVDTEAPWNVVGKFQGQLFTTTQHCPFDVVAWHGNLAPFKYDLRRFQAINSVSYDHPDPSIFTVLTVRSNTPGTAVADFVYFPSRWTVADHTFRPPWFHRNCMTEFMGLIAGQYDAKAEGFLPGGASLHSCMTAHGPDRATFELASTAPLAPHYVASAAFMFETCYTLALSKWALDPALPGGRVLQRQYYQCWSGLERRFRPDQR</sequence>
<evidence type="ECO:0000256" key="5">
    <source>
        <dbReference type="ARBA" id="ARBA00022723"/>
    </source>
</evidence>
<dbReference type="AlphaFoldDB" id="A0A4P9X0S5"/>
<dbReference type="GO" id="GO:0006572">
    <property type="term" value="P:L-tyrosine catabolic process"/>
    <property type="evidence" value="ECO:0007669"/>
    <property type="project" value="UniProtKB-KW"/>
</dbReference>
<name>A0A4P9X0S5_9FUNG</name>
<evidence type="ECO:0000313" key="16">
    <source>
        <dbReference type="EMBL" id="RKO98602.1"/>
    </source>
</evidence>
<dbReference type="GO" id="GO:0046872">
    <property type="term" value="F:metal ion binding"/>
    <property type="evidence" value="ECO:0007669"/>
    <property type="project" value="UniProtKB-KW"/>
</dbReference>
<comment type="pathway">
    <text evidence="2">Amino-acid degradation; L-phenylalanine degradation; acetoacetate and fumarate from L-phenylalanine: step 4/6.</text>
</comment>
<protein>
    <recommendedName>
        <fullName evidence="4">homogentisate 1,2-dioxygenase</fullName>
        <ecNumber evidence="4">1.13.11.5</ecNumber>
    </recommendedName>
</protein>
<dbReference type="GO" id="GO:0005737">
    <property type="term" value="C:cytoplasm"/>
    <property type="evidence" value="ECO:0007669"/>
    <property type="project" value="TreeGrafter"/>
</dbReference>
<keyword evidence="5 12" id="KW-0479">Metal-binding</keyword>
<evidence type="ECO:0000256" key="4">
    <source>
        <dbReference type="ARBA" id="ARBA00013127"/>
    </source>
</evidence>
<keyword evidence="8" id="KW-0560">Oxidoreductase</keyword>
<keyword evidence="7" id="KW-0223">Dioxygenase</keyword>
<evidence type="ECO:0000256" key="7">
    <source>
        <dbReference type="ARBA" id="ARBA00022964"/>
    </source>
</evidence>
<evidence type="ECO:0000256" key="10">
    <source>
        <dbReference type="ARBA" id="ARBA00023232"/>
    </source>
</evidence>
<dbReference type="Pfam" id="PF04209">
    <property type="entry name" value="HgmA_C"/>
    <property type="match status" value="1"/>
</dbReference>
<dbReference type="EMBL" id="ML014394">
    <property type="protein sequence ID" value="RKO98602.1"/>
    <property type="molecule type" value="Genomic_DNA"/>
</dbReference>
<accession>A0A4P9X0S5</accession>
<feature type="active site" description="Proton acceptor" evidence="11">
    <location>
        <position position="288"/>
    </location>
</feature>
<evidence type="ECO:0000259" key="14">
    <source>
        <dbReference type="Pfam" id="PF04209"/>
    </source>
</evidence>
<gene>
    <name evidence="16" type="ORF">CXG81DRAFT_30419</name>
</gene>
<dbReference type="Gene3D" id="2.60.120.10">
    <property type="entry name" value="Jelly Rolls"/>
    <property type="match status" value="1"/>
</dbReference>
<evidence type="ECO:0000256" key="3">
    <source>
        <dbReference type="ARBA" id="ARBA00007757"/>
    </source>
</evidence>
<feature type="region of interest" description="Disordered" evidence="13">
    <location>
        <begin position="1"/>
        <end position="21"/>
    </location>
</feature>
<organism evidence="16 17">
    <name type="scientific">Caulochytrium protostelioides</name>
    <dbReference type="NCBI Taxonomy" id="1555241"/>
    <lineage>
        <taxon>Eukaryota</taxon>
        <taxon>Fungi</taxon>
        <taxon>Fungi incertae sedis</taxon>
        <taxon>Chytridiomycota</taxon>
        <taxon>Chytridiomycota incertae sedis</taxon>
        <taxon>Chytridiomycetes</taxon>
        <taxon>Caulochytriales</taxon>
        <taxon>Caulochytriaceae</taxon>
        <taxon>Caulochytrium</taxon>
    </lineage>
</organism>
<dbReference type="EC" id="1.13.11.5" evidence="4"/>
<dbReference type="InterPro" id="IPR046451">
    <property type="entry name" value="HgmA_C"/>
</dbReference>
<dbReference type="UniPathway" id="UPA00139">
    <property type="reaction ID" value="UER00339"/>
</dbReference>
<evidence type="ECO:0000256" key="6">
    <source>
        <dbReference type="ARBA" id="ARBA00022878"/>
    </source>
</evidence>
<dbReference type="InterPro" id="IPR011051">
    <property type="entry name" value="RmlC_Cupin_sf"/>
</dbReference>
<evidence type="ECO:0000256" key="2">
    <source>
        <dbReference type="ARBA" id="ARBA00004704"/>
    </source>
</evidence>
<feature type="binding site" evidence="12">
    <location>
        <position position="331"/>
    </location>
    <ligand>
        <name>Fe cation</name>
        <dbReference type="ChEBI" id="CHEBI:24875"/>
    </ligand>
</feature>
<evidence type="ECO:0000256" key="11">
    <source>
        <dbReference type="PIRSR" id="PIRSR605708-1"/>
    </source>
</evidence>
<dbReference type="SUPFAM" id="SSF51182">
    <property type="entry name" value="RmlC-like cupins"/>
    <property type="match status" value="1"/>
</dbReference>
<dbReference type="InterPro" id="IPR046452">
    <property type="entry name" value="HgmA_N"/>
</dbReference>
<evidence type="ECO:0000313" key="17">
    <source>
        <dbReference type="Proteomes" id="UP000274922"/>
    </source>
</evidence>
<feature type="binding site" evidence="12">
    <location>
        <position position="346"/>
    </location>
    <ligand>
        <name>homogentisate</name>
        <dbReference type="ChEBI" id="CHEBI:16169"/>
    </ligand>
</feature>
<dbReference type="NCBIfam" id="TIGR01015">
    <property type="entry name" value="hmgA"/>
    <property type="match status" value="1"/>
</dbReference>
<dbReference type="OrthoDB" id="1689029at2759"/>
<dbReference type="PANTHER" id="PTHR11056:SF0">
    <property type="entry name" value="HOMOGENTISATE 1,2-DIOXYGENASE"/>
    <property type="match status" value="1"/>
</dbReference>
<keyword evidence="9 12" id="KW-0408">Iron</keyword>
<evidence type="ECO:0000256" key="13">
    <source>
        <dbReference type="SAM" id="MobiDB-lite"/>
    </source>
</evidence>
<feature type="binding site" evidence="12">
    <location>
        <position position="367"/>
    </location>
    <ligand>
        <name>homogentisate</name>
        <dbReference type="ChEBI" id="CHEBI:16169"/>
    </ligand>
</feature>
<dbReference type="Proteomes" id="UP000274922">
    <property type="component" value="Unassembled WGS sequence"/>
</dbReference>
<dbReference type="GO" id="GO:0004411">
    <property type="term" value="F:homogentisate 1,2-dioxygenase activity"/>
    <property type="evidence" value="ECO:0007669"/>
    <property type="project" value="UniProtKB-EC"/>
</dbReference>
<keyword evidence="6" id="KW-0828">Tyrosine catabolism</keyword>
<dbReference type="InterPro" id="IPR014710">
    <property type="entry name" value="RmlC-like_jellyroll"/>
</dbReference>
<dbReference type="STRING" id="1555241.A0A4P9X0S5"/>
<feature type="domain" description="Homogentisate 1,2-dioxygenase C-terminal" evidence="14">
    <location>
        <begin position="276"/>
        <end position="432"/>
    </location>
</feature>
<dbReference type="FunFam" id="2.60.120.10:FF:000034">
    <property type="entry name" value="Homogentisate 1,2-dioxygenase"/>
    <property type="match status" value="1"/>
</dbReference>
<comment type="similarity">
    <text evidence="3">Belongs to the homogentisate dioxygenase family.</text>
</comment>
<evidence type="ECO:0000256" key="8">
    <source>
        <dbReference type="ARBA" id="ARBA00023002"/>
    </source>
</evidence>